<dbReference type="WBParaSite" id="JU765_v2.g4165.t1">
    <property type="protein sequence ID" value="JU765_v2.g4165.t1"/>
    <property type="gene ID" value="JU765_v2.g4165"/>
</dbReference>
<protein>
    <submittedName>
        <fullName evidence="2">Uncharacterized protein</fullName>
    </submittedName>
</protein>
<name>A0AC34R7U5_9BILA</name>
<evidence type="ECO:0000313" key="2">
    <source>
        <dbReference type="WBParaSite" id="JU765_v2.g4165.t1"/>
    </source>
</evidence>
<sequence>MKLLILLGFLFVVGAEYYSHDDFDWYKAKFDDCYAGIPFLNMEEDFQIHVDDPTKKNAFKNTIQKLCTDQFIPRATKYYNCAESVTKDDAERANYDMKYAQFYLDFCNSSDPTEFVCRLFPEISVTGFNSQNYRDDFCLVAWDMNKFYNELYANCSSMFDIKNVVETYIMENHEQLGGFSTLEPCLEEVELRPTRPPTEATSPALETKATSSLPQTEPTPTPVEILFDISGFASSDGGGFIFSDYDENFKDCYGGTTELNMKEDFKIRVDNPTKENAFKNTVQTLCIEQFTPRANRYHRCAESLIDTDAERAKYDMNYAQFYLDFCNAPDPRKYLCRFSPKVSVTGFCSPNYKHPCPLALDMYKFYGELYANCSSFDITAYIEKFLMENHEVFGVFKTLDQCFEENKPTPPPDQDKFYDCVGHCVLDAGHGRSKRFPNLVPILPDDQYTVTQTIVPQEYQRRMAEEHKRLMAVAHGKDFKLWCKKVHHSDIFSKCSNQCAEHHPELATARLRASQFITDMCRELDEKFINFTKCFNQAQPFTTFIASLLKTPPLEACPFALELHKYLSAETCAVEKQVIEIMVDDFVLQFSRMQKTFDFKQVHLCLIESVSTL</sequence>
<dbReference type="Proteomes" id="UP000887576">
    <property type="component" value="Unplaced"/>
</dbReference>
<organism evidence="1 2">
    <name type="scientific">Panagrolaimus sp. JU765</name>
    <dbReference type="NCBI Taxonomy" id="591449"/>
    <lineage>
        <taxon>Eukaryota</taxon>
        <taxon>Metazoa</taxon>
        <taxon>Ecdysozoa</taxon>
        <taxon>Nematoda</taxon>
        <taxon>Chromadorea</taxon>
        <taxon>Rhabditida</taxon>
        <taxon>Tylenchina</taxon>
        <taxon>Panagrolaimomorpha</taxon>
        <taxon>Panagrolaimoidea</taxon>
        <taxon>Panagrolaimidae</taxon>
        <taxon>Panagrolaimus</taxon>
    </lineage>
</organism>
<reference evidence="2" key="1">
    <citation type="submission" date="2022-11" db="UniProtKB">
        <authorList>
            <consortium name="WormBaseParasite"/>
        </authorList>
    </citation>
    <scope>IDENTIFICATION</scope>
</reference>
<evidence type="ECO:0000313" key="1">
    <source>
        <dbReference type="Proteomes" id="UP000887576"/>
    </source>
</evidence>
<proteinExistence type="predicted"/>
<accession>A0AC34R7U5</accession>